<dbReference type="Pfam" id="PF01156">
    <property type="entry name" value="IU_nuc_hydro"/>
    <property type="match status" value="1"/>
</dbReference>
<comment type="caution">
    <text evidence="4">The sequence shown here is derived from an EMBL/GenBank/DDBJ whole genome shotgun (WGS) entry which is preliminary data.</text>
</comment>
<dbReference type="PANTHER" id="PTHR12304:SF4">
    <property type="entry name" value="URIDINE NUCLEOSIDASE"/>
    <property type="match status" value="1"/>
</dbReference>
<name>A0A1R1F1D8_9BACL</name>
<protein>
    <submittedName>
        <fullName evidence="4">Nucleoside hydrolase</fullName>
    </submittedName>
</protein>
<evidence type="ECO:0000313" key="5">
    <source>
        <dbReference type="Proteomes" id="UP000187172"/>
    </source>
</evidence>
<dbReference type="InterPro" id="IPR036452">
    <property type="entry name" value="Ribo_hydro-like"/>
</dbReference>
<gene>
    <name evidence="4" type="ORF">BK138_04080</name>
</gene>
<dbReference type="SUPFAM" id="SSF53590">
    <property type="entry name" value="Nucleoside hydrolase"/>
    <property type="match status" value="1"/>
</dbReference>
<dbReference type="Gene3D" id="3.90.245.10">
    <property type="entry name" value="Ribonucleoside hydrolase-like"/>
    <property type="match status" value="1"/>
</dbReference>
<dbReference type="AlphaFoldDB" id="A0A1R1F1D8"/>
<dbReference type="GO" id="GO:0008477">
    <property type="term" value="F:purine nucleosidase activity"/>
    <property type="evidence" value="ECO:0007669"/>
    <property type="project" value="TreeGrafter"/>
</dbReference>
<reference evidence="4 5" key="1">
    <citation type="submission" date="2016-11" db="EMBL/GenBank/DDBJ databases">
        <title>Paenibacillus species isolates.</title>
        <authorList>
            <person name="Beno S.M."/>
        </authorList>
    </citation>
    <scope>NUCLEOTIDE SEQUENCE [LARGE SCALE GENOMIC DNA]</scope>
    <source>
        <strain evidence="4 5">FSL R5-0378</strain>
    </source>
</reference>
<evidence type="ECO:0000313" key="4">
    <source>
        <dbReference type="EMBL" id="OMF57776.1"/>
    </source>
</evidence>
<feature type="domain" description="Inosine/uridine-preferring nucleoside hydrolase" evidence="3">
    <location>
        <begin position="25"/>
        <end position="258"/>
    </location>
</feature>
<keyword evidence="1 4" id="KW-0378">Hydrolase</keyword>
<dbReference type="PANTHER" id="PTHR12304">
    <property type="entry name" value="INOSINE-URIDINE PREFERRING NUCLEOSIDE HYDROLASE"/>
    <property type="match status" value="1"/>
</dbReference>
<dbReference type="InterPro" id="IPR023186">
    <property type="entry name" value="IUNH"/>
</dbReference>
<dbReference type="GO" id="GO:0006152">
    <property type="term" value="P:purine nucleoside catabolic process"/>
    <property type="evidence" value="ECO:0007669"/>
    <property type="project" value="TreeGrafter"/>
</dbReference>
<accession>A0A1R1F1D8</accession>
<dbReference type="STRING" id="297318.BK138_04080"/>
<dbReference type="RefSeq" id="WP_076166190.1">
    <property type="nucleotide sequence ID" value="NZ_MRTP01000001.1"/>
</dbReference>
<evidence type="ECO:0000256" key="2">
    <source>
        <dbReference type="ARBA" id="ARBA00023295"/>
    </source>
</evidence>
<sequence length="306" mass="34518">MTTFPQITDDERIRRLQHPGRPVRIVLDTDTFNEIDDQFAVIYAMKSGTSVTVEALYAAPFYNELSESPLDGMEKSYQEILKIRQLAQREDIPVHRGSASYLPGADVPVDSDAARDLVQRALASSPDDPLYVVAIGAITNVASAILLEPEIINRIVVVWLGGHSLHWPDTREFNLAQDLHGSRLLLGCGVPLVLVPCMGTASHLLTTLSELETHMKHKGEVGQYLYNTYRNCSPDHYAYSRVIWDISVIAWLAVPEACPSILVPSPRISEDFRWVNDPTRHQIRYIYHVNRDAIFRDLFNKIAEVK</sequence>
<dbReference type="Proteomes" id="UP000187172">
    <property type="component" value="Unassembled WGS sequence"/>
</dbReference>
<dbReference type="EMBL" id="MRTP01000001">
    <property type="protein sequence ID" value="OMF57776.1"/>
    <property type="molecule type" value="Genomic_DNA"/>
</dbReference>
<dbReference type="InterPro" id="IPR001910">
    <property type="entry name" value="Inosine/uridine_hydrolase_dom"/>
</dbReference>
<keyword evidence="2" id="KW-0326">Glycosidase</keyword>
<keyword evidence="5" id="KW-1185">Reference proteome</keyword>
<dbReference type="GO" id="GO:0005829">
    <property type="term" value="C:cytosol"/>
    <property type="evidence" value="ECO:0007669"/>
    <property type="project" value="TreeGrafter"/>
</dbReference>
<evidence type="ECO:0000259" key="3">
    <source>
        <dbReference type="Pfam" id="PF01156"/>
    </source>
</evidence>
<proteinExistence type="predicted"/>
<organism evidence="4 5">
    <name type="scientific">Paenibacillus rhizosphaerae</name>
    <dbReference type="NCBI Taxonomy" id="297318"/>
    <lineage>
        <taxon>Bacteria</taxon>
        <taxon>Bacillati</taxon>
        <taxon>Bacillota</taxon>
        <taxon>Bacilli</taxon>
        <taxon>Bacillales</taxon>
        <taxon>Paenibacillaceae</taxon>
        <taxon>Paenibacillus</taxon>
    </lineage>
</organism>
<evidence type="ECO:0000256" key="1">
    <source>
        <dbReference type="ARBA" id="ARBA00022801"/>
    </source>
</evidence>